<dbReference type="AlphaFoldDB" id="A0AAV7RQ53"/>
<evidence type="ECO:0000313" key="2">
    <source>
        <dbReference type="Proteomes" id="UP001066276"/>
    </source>
</evidence>
<sequence>MGSEAQLGWDVEERMLKPDCCEDLGWPDSQLGPKVARWGLQLWLPGAWGAKSPWVTPSRPLPDQCSDGE</sequence>
<evidence type="ECO:0000313" key="1">
    <source>
        <dbReference type="EMBL" id="KAJ1154155.1"/>
    </source>
</evidence>
<proteinExistence type="predicted"/>
<organism evidence="1 2">
    <name type="scientific">Pleurodeles waltl</name>
    <name type="common">Iberian ribbed newt</name>
    <dbReference type="NCBI Taxonomy" id="8319"/>
    <lineage>
        <taxon>Eukaryota</taxon>
        <taxon>Metazoa</taxon>
        <taxon>Chordata</taxon>
        <taxon>Craniata</taxon>
        <taxon>Vertebrata</taxon>
        <taxon>Euteleostomi</taxon>
        <taxon>Amphibia</taxon>
        <taxon>Batrachia</taxon>
        <taxon>Caudata</taxon>
        <taxon>Salamandroidea</taxon>
        <taxon>Salamandridae</taxon>
        <taxon>Pleurodelinae</taxon>
        <taxon>Pleurodeles</taxon>
    </lineage>
</organism>
<keyword evidence="2" id="KW-1185">Reference proteome</keyword>
<comment type="caution">
    <text evidence="1">The sequence shown here is derived from an EMBL/GenBank/DDBJ whole genome shotgun (WGS) entry which is preliminary data.</text>
</comment>
<name>A0AAV7RQ53_PLEWA</name>
<protein>
    <submittedName>
        <fullName evidence="1">Uncharacterized protein</fullName>
    </submittedName>
</protein>
<dbReference type="EMBL" id="JANPWB010000009">
    <property type="protein sequence ID" value="KAJ1154155.1"/>
    <property type="molecule type" value="Genomic_DNA"/>
</dbReference>
<dbReference type="Proteomes" id="UP001066276">
    <property type="component" value="Chromosome 5"/>
</dbReference>
<accession>A0AAV7RQ53</accession>
<reference evidence="1" key="1">
    <citation type="journal article" date="2022" name="bioRxiv">
        <title>Sequencing and chromosome-scale assembly of the giantPleurodeles waltlgenome.</title>
        <authorList>
            <person name="Brown T."/>
            <person name="Elewa A."/>
            <person name="Iarovenko S."/>
            <person name="Subramanian E."/>
            <person name="Araus A.J."/>
            <person name="Petzold A."/>
            <person name="Susuki M."/>
            <person name="Suzuki K.-i.T."/>
            <person name="Hayashi T."/>
            <person name="Toyoda A."/>
            <person name="Oliveira C."/>
            <person name="Osipova E."/>
            <person name="Leigh N.D."/>
            <person name="Simon A."/>
            <person name="Yun M.H."/>
        </authorList>
    </citation>
    <scope>NUCLEOTIDE SEQUENCE</scope>
    <source>
        <strain evidence="1">20211129_DDA</strain>
        <tissue evidence="1">Liver</tissue>
    </source>
</reference>
<gene>
    <name evidence="1" type="ORF">NDU88_006909</name>
</gene>